<dbReference type="InterPro" id="IPR004358">
    <property type="entry name" value="Sig_transdc_His_kin-like_C"/>
</dbReference>
<dbReference type="GO" id="GO:0004673">
    <property type="term" value="F:protein histidine kinase activity"/>
    <property type="evidence" value="ECO:0007669"/>
    <property type="project" value="UniProtKB-EC"/>
</dbReference>
<dbReference type="Pfam" id="PF08447">
    <property type="entry name" value="PAS_3"/>
    <property type="match status" value="1"/>
</dbReference>
<evidence type="ECO:0000256" key="5">
    <source>
        <dbReference type="ARBA" id="ARBA00022777"/>
    </source>
</evidence>
<gene>
    <name evidence="7" type="ORF">FPZ43_13850</name>
</gene>
<dbReference type="Gene3D" id="3.30.565.10">
    <property type="entry name" value="Histidine kinase-like ATPase, C-terminal domain"/>
    <property type="match status" value="1"/>
</dbReference>
<evidence type="ECO:0000259" key="6">
    <source>
        <dbReference type="PROSITE" id="PS50109"/>
    </source>
</evidence>
<dbReference type="RefSeq" id="WP_146382517.1">
    <property type="nucleotide sequence ID" value="NZ_VOEJ01000006.1"/>
</dbReference>
<keyword evidence="5" id="KW-0418">Kinase</keyword>
<keyword evidence="3" id="KW-0597">Phosphoprotein</keyword>
<feature type="domain" description="Histidine kinase" evidence="6">
    <location>
        <begin position="282"/>
        <end position="494"/>
    </location>
</feature>
<dbReference type="InterPro" id="IPR052162">
    <property type="entry name" value="Sensor_kinase/Photoreceptor"/>
</dbReference>
<dbReference type="InterPro" id="IPR013655">
    <property type="entry name" value="PAS_fold_3"/>
</dbReference>
<dbReference type="InterPro" id="IPR005467">
    <property type="entry name" value="His_kinase_dom"/>
</dbReference>
<dbReference type="InterPro" id="IPR000014">
    <property type="entry name" value="PAS"/>
</dbReference>
<dbReference type="SUPFAM" id="SSF55785">
    <property type="entry name" value="PYP-like sensor domain (PAS domain)"/>
    <property type="match status" value="2"/>
</dbReference>
<dbReference type="PANTHER" id="PTHR43304:SF1">
    <property type="entry name" value="PAC DOMAIN-CONTAINING PROTEIN"/>
    <property type="match status" value="1"/>
</dbReference>
<organism evidence="7 8">
    <name type="scientific">Mucilaginibacter pallidiroseus</name>
    <dbReference type="NCBI Taxonomy" id="2599295"/>
    <lineage>
        <taxon>Bacteria</taxon>
        <taxon>Pseudomonadati</taxon>
        <taxon>Bacteroidota</taxon>
        <taxon>Sphingobacteriia</taxon>
        <taxon>Sphingobacteriales</taxon>
        <taxon>Sphingobacteriaceae</taxon>
        <taxon>Mucilaginibacter</taxon>
    </lineage>
</organism>
<dbReference type="Proteomes" id="UP000320042">
    <property type="component" value="Unassembled WGS sequence"/>
</dbReference>
<dbReference type="Pfam" id="PF13426">
    <property type="entry name" value="PAS_9"/>
    <property type="match status" value="1"/>
</dbReference>
<dbReference type="CDD" id="cd00130">
    <property type="entry name" value="PAS"/>
    <property type="match status" value="1"/>
</dbReference>
<dbReference type="AlphaFoldDB" id="A0A563U842"/>
<comment type="caution">
    <text evidence="7">The sequence shown here is derived from an EMBL/GenBank/DDBJ whole genome shotgun (WGS) entry which is preliminary data.</text>
</comment>
<dbReference type="EMBL" id="VOEJ01000006">
    <property type="protein sequence ID" value="TWR27551.1"/>
    <property type="molecule type" value="Genomic_DNA"/>
</dbReference>
<proteinExistence type="predicted"/>
<evidence type="ECO:0000256" key="1">
    <source>
        <dbReference type="ARBA" id="ARBA00000085"/>
    </source>
</evidence>
<dbReference type="SMART" id="SM00387">
    <property type="entry name" value="HATPase_c"/>
    <property type="match status" value="1"/>
</dbReference>
<dbReference type="PANTHER" id="PTHR43304">
    <property type="entry name" value="PHYTOCHROME-LIKE PROTEIN CPH1"/>
    <property type="match status" value="1"/>
</dbReference>
<dbReference type="Gene3D" id="3.30.450.20">
    <property type="entry name" value="PAS domain"/>
    <property type="match status" value="2"/>
</dbReference>
<dbReference type="Pfam" id="PF02518">
    <property type="entry name" value="HATPase_c"/>
    <property type="match status" value="1"/>
</dbReference>
<evidence type="ECO:0000313" key="8">
    <source>
        <dbReference type="Proteomes" id="UP000320042"/>
    </source>
</evidence>
<dbReference type="SUPFAM" id="SSF55874">
    <property type="entry name" value="ATPase domain of HSP90 chaperone/DNA topoisomerase II/histidine kinase"/>
    <property type="match status" value="1"/>
</dbReference>
<accession>A0A563U842</accession>
<dbReference type="PRINTS" id="PR00344">
    <property type="entry name" value="BCTRLSENSOR"/>
</dbReference>
<name>A0A563U842_9SPHI</name>
<dbReference type="InterPro" id="IPR036890">
    <property type="entry name" value="HATPase_C_sf"/>
</dbReference>
<dbReference type="PROSITE" id="PS50109">
    <property type="entry name" value="HIS_KIN"/>
    <property type="match status" value="1"/>
</dbReference>
<keyword evidence="8" id="KW-1185">Reference proteome</keyword>
<evidence type="ECO:0000256" key="3">
    <source>
        <dbReference type="ARBA" id="ARBA00022553"/>
    </source>
</evidence>
<dbReference type="OrthoDB" id="1522284at2"/>
<evidence type="ECO:0000256" key="4">
    <source>
        <dbReference type="ARBA" id="ARBA00022679"/>
    </source>
</evidence>
<dbReference type="EC" id="2.7.13.3" evidence="2"/>
<evidence type="ECO:0000313" key="7">
    <source>
        <dbReference type="EMBL" id="TWR27551.1"/>
    </source>
</evidence>
<dbReference type="InterPro" id="IPR035965">
    <property type="entry name" value="PAS-like_dom_sf"/>
</dbReference>
<reference evidence="7 8" key="1">
    <citation type="submission" date="2019-07" db="EMBL/GenBank/DDBJ databases">
        <authorList>
            <person name="Kim J."/>
        </authorList>
    </citation>
    <scope>NUCLEOTIDE SEQUENCE [LARGE SCALE GENOMIC DNA]</scope>
    <source>
        <strain evidence="8">dk17</strain>
    </source>
</reference>
<protein>
    <recommendedName>
        <fullName evidence="2">histidine kinase</fullName>
        <ecNumber evidence="2">2.7.13.3</ecNumber>
    </recommendedName>
</protein>
<keyword evidence="4" id="KW-0808">Transferase</keyword>
<evidence type="ECO:0000256" key="2">
    <source>
        <dbReference type="ARBA" id="ARBA00012438"/>
    </source>
</evidence>
<sequence length="497" mass="56659">MSFKNGTEFTEASLGHFTRLIDKISSGLWEYNAINKKTTWSNGFYTMLGYEVGELECTHTNFFENILYYADKNAFLKTNTENSTSPVSSEIRLLTKNGGYQWFKSIAYKSDSKDTSLYYGMLTNINADKLTRLNTERKNFIDTETGRIAKIGGWELDVTNRQVLLTTDVYRIFELEDGTPITLDEAISFFEPNHRSVVANAVEDAINLCKSFDIEVLFRTARNNVIWVRSKCVPIVDDFGHCILLRGIFQNIDAIKKRGLNMQSSINMLDDKNKRLQNFAYMVSHNLRSHAGNLAFMVDLYENDLTEDRDEIFGHIKTISGSLSATMSHLDEVVRIQSDIQMGLKDVKFVDMLTNSMRGLSANIQQSEAVIDADFSRCQQIAYIPAYLESIFHNMITNAIKYQHPKRKPVIVIKSFIENNKVFLTFQDNGLGIDLKRHGEDIFGMYKTFHQHKDAKGIGLFITRNQVEALGGSINVESTLNNGTKFTIMLVHFNNNL</sequence>
<dbReference type="InterPro" id="IPR003594">
    <property type="entry name" value="HATPase_dom"/>
</dbReference>
<comment type="catalytic activity">
    <reaction evidence="1">
        <text>ATP + protein L-histidine = ADP + protein N-phospho-L-histidine.</text>
        <dbReference type="EC" id="2.7.13.3"/>
    </reaction>
</comment>